<dbReference type="Proteomes" id="UP000807306">
    <property type="component" value="Unassembled WGS sequence"/>
</dbReference>
<organism evidence="5 6">
    <name type="scientific">Crepidotus variabilis</name>
    <dbReference type="NCBI Taxonomy" id="179855"/>
    <lineage>
        <taxon>Eukaryota</taxon>
        <taxon>Fungi</taxon>
        <taxon>Dikarya</taxon>
        <taxon>Basidiomycota</taxon>
        <taxon>Agaricomycotina</taxon>
        <taxon>Agaricomycetes</taxon>
        <taxon>Agaricomycetidae</taxon>
        <taxon>Agaricales</taxon>
        <taxon>Agaricineae</taxon>
        <taxon>Crepidotaceae</taxon>
        <taxon>Crepidotus</taxon>
    </lineage>
</organism>
<dbReference type="PANTHER" id="PTHR46865">
    <property type="entry name" value="OXIDOREDUCTASE-RELATED"/>
    <property type="match status" value="1"/>
</dbReference>
<evidence type="ECO:0000256" key="3">
    <source>
        <dbReference type="ARBA" id="ARBA00023002"/>
    </source>
</evidence>
<dbReference type="EMBL" id="MU157909">
    <property type="protein sequence ID" value="KAF9523832.1"/>
    <property type="molecule type" value="Genomic_DNA"/>
</dbReference>
<keyword evidence="6" id="KW-1185">Reference proteome</keyword>
<keyword evidence="1" id="KW-0285">Flavoprotein</keyword>
<dbReference type="Gene3D" id="3.30.9.10">
    <property type="entry name" value="D-Amino Acid Oxidase, subunit A, domain 2"/>
    <property type="match status" value="1"/>
</dbReference>
<sequence length="417" mass="45872">MATTPIRVLISGAGIGGPVAAYWLAKAGHDVTVIERAPVLRKEGQTVDIRKEGLTVIEWMGIRGQVDDRTTKEAGMRLVDTKGKVWAAFPQTGDTSFTSEVEIVRGELAMLFYEISQANVRYLFGTTINEFTETEEGVDVSLKDHSDSSLKQERFDIIIAAEGLYSRTRAKAFNEDISKPIHTLNAFTTSFSLSADPSDTTWADATMFPEKRVVLTRPDGFGRTRVSIMWHDKASESRTIVHPSTPIDKQKEFILSRFQDLSSHNLPRLLDGLNASDDLYSSEVGQAKTPAWSRGRVVLLGDSAYCPSPMAGMGTTAAIVGAYILAAEIARHPTNHTQAFTAYESHLRPWIEKIQELPPGVTLGSPYSKVGVKMVYWAVYLFSFVMKTGVVDVMAKLLMSYQGVPLPPVSTFDVPSA</sequence>
<evidence type="ECO:0000313" key="6">
    <source>
        <dbReference type="Proteomes" id="UP000807306"/>
    </source>
</evidence>
<dbReference type="Gene3D" id="3.50.50.60">
    <property type="entry name" value="FAD/NAD(P)-binding domain"/>
    <property type="match status" value="1"/>
</dbReference>
<protein>
    <recommendedName>
        <fullName evidence="4">FAD-binding domain-containing protein</fullName>
    </recommendedName>
</protein>
<feature type="domain" description="FAD-binding" evidence="4">
    <location>
        <begin position="7"/>
        <end position="352"/>
    </location>
</feature>
<dbReference type="InterPro" id="IPR036188">
    <property type="entry name" value="FAD/NAD-bd_sf"/>
</dbReference>
<reference evidence="5" key="1">
    <citation type="submission" date="2020-11" db="EMBL/GenBank/DDBJ databases">
        <authorList>
            <consortium name="DOE Joint Genome Institute"/>
            <person name="Ahrendt S."/>
            <person name="Riley R."/>
            <person name="Andreopoulos W."/>
            <person name="Labutti K."/>
            <person name="Pangilinan J."/>
            <person name="Ruiz-Duenas F.J."/>
            <person name="Barrasa J.M."/>
            <person name="Sanchez-Garcia M."/>
            <person name="Camarero S."/>
            <person name="Miyauchi S."/>
            <person name="Serrano A."/>
            <person name="Linde D."/>
            <person name="Babiker R."/>
            <person name="Drula E."/>
            <person name="Ayuso-Fernandez I."/>
            <person name="Pacheco R."/>
            <person name="Padilla G."/>
            <person name="Ferreira P."/>
            <person name="Barriuso J."/>
            <person name="Kellner H."/>
            <person name="Castanera R."/>
            <person name="Alfaro M."/>
            <person name="Ramirez L."/>
            <person name="Pisabarro A.G."/>
            <person name="Kuo A."/>
            <person name="Tritt A."/>
            <person name="Lipzen A."/>
            <person name="He G."/>
            <person name="Yan M."/>
            <person name="Ng V."/>
            <person name="Cullen D."/>
            <person name="Martin F."/>
            <person name="Rosso M.-N."/>
            <person name="Henrissat B."/>
            <person name="Hibbett D."/>
            <person name="Martinez A.T."/>
            <person name="Grigoriev I.V."/>
        </authorList>
    </citation>
    <scope>NUCLEOTIDE SEQUENCE</scope>
    <source>
        <strain evidence="5">CBS 506.95</strain>
    </source>
</reference>
<name>A0A9P6JK26_9AGAR</name>
<evidence type="ECO:0000256" key="1">
    <source>
        <dbReference type="ARBA" id="ARBA00022630"/>
    </source>
</evidence>
<keyword evidence="2" id="KW-0274">FAD</keyword>
<evidence type="ECO:0000259" key="4">
    <source>
        <dbReference type="Pfam" id="PF01494"/>
    </source>
</evidence>
<accession>A0A9P6JK26</accession>
<dbReference type="OrthoDB" id="655030at2759"/>
<dbReference type="InterPro" id="IPR051704">
    <property type="entry name" value="FAD_aromatic-hydroxylase"/>
</dbReference>
<evidence type="ECO:0000313" key="5">
    <source>
        <dbReference type="EMBL" id="KAF9523832.1"/>
    </source>
</evidence>
<dbReference type="GO" id="GO:0071949">
    <property type="term" value="F:FAD binding"/>
    <property type="evidence" value="ECO:0007669"/>
    <property type="project" value="InterPro"/>
</dbReference>
<keyword evidence="3" id="KW-0560">Oxidoreductase</keyword>
<gene>
    <name evidence="5" type="ORF">CPB83DRAFT_862174</name>
</gene>
<dbReference type="InterPro" id="IPR002938">
    <property type="entry name" value="FAD-bd"/>
</dbReference>
<dbReference type="SUPFAM" id="SSF51905">
    <property type="entry name" value="FAD/NAD(P)-binding domain"/>
    <property type="match status" value="1"/>
</dbReference>
<dbReference type="GO" id="GO:0016491">
    <property type="term" value="F:oxidoreductase activity"/>
    <property type="evidence" value="ECO:0007669"/>
    <property type="project" value="UniProtKB-KW"/>
</dbReference>
<dbReference type="AlphaFoldDB" id="A0A9P6JK26"/>
<dbReference type="Pfam" id="PF01494">
    <property type="entry name" value="FAD_binding_3"/>
    <property type="match status" value="1"/>
</dbReference>
<comment type="caution">
    <text evidence="5">The sequence shown here is derived from an EMBL/GenBank/DDBJ whole genome shotgun (WGS) entry which is preliminary data.</text>
</comment>
<dbReference type="PANTHER" id="PTHR46865:SF2">
    <property type="entry name" value="MONOOXYGENASE"/>
    <property type="match status" value="1"/>
</dbReference>
<dbReference type="PRINTS" id="PR00420">
    <property type="entry name" value="RNGMNOXGNASE"/>
</dbReference>
<evidence type="ECO:0000256" key="2">
    <source>
        <dbReference type="ARBA" id="ARBA00022827"/>
    </source>
</evidence>
<proteinExistence type="predicted"/>